<comment type="pathway">
    <text evidence="5">Glycan metabolism; pectin degradation; 2-dehydro-3-deoxy-D-gluconate from pectin: step 1/5.</text>
</comment>
<accession>A0A177ZKB7</accession>
<dbReference type="InterPro" id="IPR011050">
    <property type="entry name" value="Pectin_lyase_fold/virulence"/>
</dbReference>
<keyword evidence="8" id="KW-1185">Reference proteome</keyword>
<keyword evidence="3 5" id="KW-0063">Aspartyl esterase</keyword>
<evidence type="ECO:0000256" key="5">
    <source>
        <dbReference type="RuleBase" id="RU000589"/>
    </source>
</evidence>
<protein>
    <recommendedName>
        <fullName evidence="5">Pectinesterase</fullName>
        <ecNumber evidence="5">3.1.1.11</ecNumber>
    </recommendedName>
</protein>
<dbReference type="UniPathway" id="UPA00545">
    <property type="reaction ID" value="UER00823"/>
</dbReference>
<dbReference type="GO" id="GO:0009279">
    <property type="term" value="C:cell outer membrane"/>
    <property type="evidence" value="ECO:0007669"/>
    <property type="project" value="TreeGrafter"/>
</dbReference>
<dbReference type="PANTHER" id="PTHR31321">
    <property type="entry name" value="ACYL-COA THIOESTER HYDROLASE YBHC-RELATED"/>
    <property type="match status" value="1"/>
</dbReference>
<dbReference type="GO" id="GO:0045490">
    <property type="term" value="P:pectin catabolic process"/>
    <property type="evidence" value="ECO:0007669"/>
    <property type="project" value="UniProtKB-UniRule"/>
</dbReference>
<comment type="catalytic activity">
    <reaction evidence="5">
        <text>[(1-&gt;4)-alpha-D-galacturonosyl methyl ester](n) + n H2O = [(1-&gt;4)-alpha-D-galacturonosyl](n) + n methanol + n H(+)</text>
        <dbReference type="Rhea" id="RHEA:22380"/>
        <dbReference type="Rhea" id="RHEA-COMP:14570"/>
        <dbReference type="Rhea" id="RHEA-COMP:14573"/>
        <dbReference type="ChEBI" id="CHEBI:15377"/>
        <dbReference type="ChEBI" id="CHEBI:15378"/>
        <dbReference type="ChEBI" id="CHEBI:17790"/>
        <dbReference type="ChEBI" id="CHEBI:140522"/>
        <dbReference type="ChEBI" id="CHEBI:140523"/>
        <dbReference type="EC" id="3.1.1.11"/>
    </reaction>
</comment>
<dbReference type="PANTHER" id="PTHR31321:SF57">
    <property type="entry name" value="PECTINESTERASE 53-RELATED"/>
    <property type="match status" value="1"/>
</dbReference>
<comment type="similarity">
    <text evidence="1">Belongs to the pectinesterase family.</text>
</comment>
<dbReference type="Proteomes" id="UP000077881">
    <property type="component" value="Unassembled WGS sequence"/>
</dbReference>
<feature type="active site" evidence="4">
    <location>
        <position position="168"/>
    </location>
</feature>
<dbReference type="PATRIC" id="fig|217031.6.peg.3222"/>
<dbReference type="InterPro" id="IPR033131">
    <property type="entry name" value="Pectinesterase_Asp_AS"/>
</dbReference>
<gene>
    <name evidence="7" type="ORF">ABB05_14980</name>
</gene>
<dbReference type="SUPFAM" id="SSF51126">
    <property type="entry name" value="Pectin lyase-like"/>
    <property type="match status" value="1"/>
</dbReference>
<evidence type="ECO:0000313" key="8">
    <source>
        <dbReference type="Proteomes" id="UP000077881"/>
    </source>
</evidence>
<dbReference type="PROSITE" id="PS00503">
    <property type="entry name" value="PECTINESTERASE_2"/>
    <property type="match status" value="1"/>
</dbReference>
<dbReference type="RefSeq" id="WP_057989497.1">
    <property type="nucleotide sequence ID" value="NZ_JAGGKH010000014.1"/>
</dbReference>
<dbReference type="EMBL" id="LDJR01000056">
    <property type="protein sequence ID" value="OAK68392.1"/>
    <property type="molecule type" value="Genomic_DNA"/>
</dbReference>
<dbReference type="STRING" id="217031.ABB05_14980"/>
<dbReference type="OrthoDB" id="9804686at2"/>
<reference evidence="7 8" key="1">
    <citation type="submission" date="2015-05" db="EMBL/GenBank/DDBJ databases">
        <title>Comparison of genome.</title>
        <authorList>
            <person name="Zheng Z."/>
            <person name="Sun M."/>
        </authorList>
    </citation>
    <scope>NUCLEOTIDE SEQUENCE [LARGE SCALE GENOMIC DNA]</scope>
    <source>
        <strain evidence="7 8">G25-74</strain>
    </source>
</reference>
<sequence>MILIGKESYCHFSTIQAGIHYLEQKPDSEKKKMVILSGEYKEIVEARLSNFEMIGLGDVRIIGGKHARQIHEDGNEVGTFRTATVFLEGENIIVRNVCMINQSGQGENIGQAIALFAYCHHAEFHQCRLEGHQDTLCTGPLPNSVNDESRYTYCKQLYKNCYISGTVDFIFGGAAANFIDCEIRSRYRPGKGGFITAAATPKAQTQGYVFENCYLTADSGVENVFLGRPWRNYAQTAFKHCYLGEHIVPEGWNEWDKKESLDTIKYEEIHSINGQNDKRPSWVYVK</sequence>
<dbReference type="Pfam" id="PF01095">
    <property type="entry name" value="Pectinesterase"/>
    <property type="match status" value="1"/>
</dbReference>
<evidence type="ECO:0000259" key="6">
    <source>
        <dbReference type="Pfam" id="PF01095"/>
    </source>
</evidence>
<dbReference type="InterPro" id="IPR012334">
    <property type="entry name" value="Pectin_lyas_fold"/>
</dbReference>
<dbReference type="InterPro" id="IPR000070">
    <property type="entry name" value="Pectinesterase_cat"/>
</dbReference>
<feature type="domain" description="Pectinesterase catalytic" evidence="6">
    <location>
        <begin position="3"/>
        <end position="272"/>
    </location>
</feature>
<evidence type="ECO:0000256" key="3">
    <source>
        <dbReference type="ARBA" id="ARBA00023085"/>
    </source>
</evidence>
<comment type="caution">
    <text evidence="7">The sequence shown here is derived from an EMBL/GenBank/DDBJ whole genome shotgun (WGS) entry which is preliminary data.</text>
</comment>
<dbReference type="AlphaFoldDB" id="A0A177ZKB7"/>
<organism evidence="7 8">
    <name type="scientific">Lederbergia galactosidilytica</name>
    <dbReference type="NCBI Taxonomy" id="217031"/>
    <lineage>
        <taxon>Bacteria</taxon>
        <taxon>Bacillati</taxon>
        <taxon>Bacillota</taxon>
        <taxon>Bacilli</taxon>
        <taxon>Bacillales</taxon>
        <taxon>Bacillaceae</taxon>
        <taxon>Lederbergia</taxon>
    </lineage>
</organism>
<evidence type="ECO:0000256" key="4">
    <source>
        <dbReference type="PROSITE-ProRule" id="PRU10040"/>
    </source>
</evidence>
<dbReference type="GO" id="GO:0042545">
    <property type="term" value="P:cell wall modification"/>
    <property type="evidence" value="ECO:0007669"/>
    <property type="project" value="UniProtKB-UniRule"/>
</dbReference>
<dbReference type="EC" id="3.1.1.11" evidence="5"/>
<evidence type="ECO:0000256" key="1">
    <source>
        <dbReference type="ARBA" id="ARBA00008891"/>
    </source>
</evidence>
<evidence type="ECO:0000313" key="7">
    <source>
        <dbReference type="EMBL" id="OAK68392.1"/>
    </source>
</evidence>
<keyword evidence="2 5" id="KW-0378">Hydrolase</keyword>
<proteinExistence type="inferred from homology"/>
<evidence type="ECO:0000256" key="2">
    <source>
        <dbReference type="ARBA" id="ARBA00022801"/>
    </source>
</evidence>
<dbReference type="Gene3D" id="2.160.20.10">
    <property type="entry name" value="Single-stranded right-handed beta-helix, Pectin lyase-like"/>
    <property type="match status" value="1"/>
</dbReference>
<dbReference type="GO" id="GO:0030599">
    <property type="term" value="F:pectinesterase activity"/>
    <property type="evidence" value="ECO:0007669"/>
    <property type="project" value="UniProtKB-UniRule"/>
</dbReference>
<name>A0A177ZKB7_9BACI</name>